<feature type="repeat" description="TPR" evidence="3">
    <location>
        <begin position="99"/>
        <end position="132"/>
    </location>
</feature>
<dbReference type="PANTHER" id="PTHR44858:SF1">
    <property type="entry name" value="UDP-N-ACETYLGLUCOSAMINE--PEPTIDE N-ACETYLGLUCOSAMINYLTRANSFERASE SPINDLY-RELATED"/>
    <property type="match status" value="1"/>
</dbReference>
<dbReference type="EMBL" id="FWFP01000004">
    <property type="protein sequence ID" value="SLN37339.1"/>
    <property type="molecule type" value="Genomic_DNA"/>
</dbReference>
<dbReference type="SMART" id="SM00028">
    <property type="entry name" value="TPR"/>
    <property type="match status" value="2"/>
</dbReference>
<dbReference type="Pfam" id="PF13181">
    <property type="entry name" value="TPR_8"/>
    <property type="match status" value="1"/>
</dbReference>
<dbReference type="PANTHER" id="PTHR44858">
    <property type="entry name" value="TETRATRICOPEPTIDE REPEAT PROTEIN 6"/>
    <property type="match status" value="1"/>
</dbReference>
<dbReference type="InterPro" id="IPR013105">
    <property type="entry name" value="TPR_2"/>
</dbReference>
<dbReference type="PROSITE" id="PS50005">
    <property type="entry name" value="TPR"/>
    <property type="match status" value="2"/>
</dbReference>
<keyword evidence="1" id="KW-0677">Repeat</keyword>
<feature type="repeat" description="TPR" evidence="3">
    <location>
        <begin position="65"/>
        <end position="98"/>
    </location>
</feature>
<evidence type="ECO:0000313" key="4">
    <source>
        <dbReference type="EMBL" id="SLN37339.1"/>
    </source>
</evidence>
<evidence type="ECO:0000256" key="3">
    <source>
        <dbReference type="PROSITE-ProRule" id="PRU00339"/>
    </source>
</evidence>
<dbReference type="Pfam" id="PF07719">
    <property type="entry name" value="TPR_2"/>
    <property type="match status" value="1"/>
</dbReference>
<evidence type="ECO:0000313" key="5">
    <source>
        <dbReference type="Proteomes" id="UP000193778"/>
    </source>
</evidence>
<dbReference type="RefSeq" id="WP_085822170.1">
    <property type="nucleotide sequence ID" value="NZ_FWFP01000004.1"/>
</dbReference>
<reference evidence="5" key="1">
    <citation type="submission" date="2017-03" db="EMBL/GenBank/DDBJ databases">
        <authorList>
            <person name="Rodrigo-Torres L."/>
            <person name="Arahal R.D."/>
            <person name="Lucena T."/>
        </authorList>
    </citation>
    <scope>NUCLEOTIDE SEQUENCE [LARGE SCALE GENOMIC DNA]</scope>
    <source>
        <strain evidence="5">CECT 8411</strain>
    </source>
</reference>
<dbReference type="InterPro" id="IPR050498">
    <property type="entry name" value="Ycf3"/>
</dbReference>
<dbReference type="AlphaFoldDB" id="A0A1X6Z1D6"/>
<evidence type="ECO:0000256" key="2">
    <source>
        <dbReference type="ARBA" id="ARBA00022803"/>
    </source>
</evidence>
<evidence type="ECO:0000256" key="1">
    <source>
        <dbReference type="ARBA" id="ARBA00022737"/>
    </source>
</evidence>
<dbReference type="Proteomes" id="UP000193778">
    <property type="component" value="Unassembled WGS sequence"/>
</dbReference>
<dbReference type="InterPro" id="IPR019734">
    <property type="entry name" value="TPR_rpt"/>
</dbReference>
<gene>
    <name evidence="4" type="ORF">RUM8411_01621</name>
</gene>
<protein>
    <submittedName>
        <fullName evidence="4">Tetratricopeptide repeat protein</fullName>
    </submittedName>
</protein>
<name>A0A1X6Z1D6_9RHOB</name>
<accession>A0A1X6Z1D6</accession>
<dbReference type="OrthoDB" id="7699845at2"/>
<sequence>MHIRLAALIIVIVTLFLSFNSPSKSGPDYTLLAEACLGNKGGMSHVVAACTTLMAGEEVSLEGQSRLLRARGWAYYCGKQYDKAILDYTDVVALRPNDSNALLNRAMAYDAMDNSRSSEKDYSKALLLDPNNAYALF</sequence>
<organism evidence="4 5">
    <name type="scientific">Ruegeria meonggei</name>
    <dbReference type="NCBI Taxonomy" id="1446476"/>
    <lineage>
        <taxon>Bacteria</taxon>
        <taxon>Pseudomonadati</taxon>
        <taxon>Pseudomonadota</taxon>
        <taxon>Alphaproteobacteria</taxon>
        <taxon>Rhodobacterales</taxon>
        <taxon>Roseobacteraceae</taxon>
        <taxon>Ruegeria</taxon>
    </lineage>
</organism>
<dbReference type="Gene3D" id="1.25.40.10">
    <property type="entry name" value="Tetratricopeptide repeat domain"/>
    <property type="match status" value="1"/>
</dbReference>
<proteinExistence type="predicted"/>
<dbReference type="InterPro" id="IPR011990">
    <property type="entry name" value="TPR-like_helical_dom_sf"/>
</dbReference>
<keyword evidence="2 3" id="KW-0802">TPR repeat</keyword>
<dbReference type="SUPFAM" id="SSF48452">
    <property type="entry name" value="TPR-like"/>
    <property type="match status" value="1"/>
</dbReference>
<keyword evidence="5" id="KW-1185">Reference proteome</keyword>